<keyword evidence="3" id="KW-1185">Reference proteome</keyword>
<feature type="compositionally biased region" description="Basic and acidic residues" evidence="1">
    <location>
        <begin position="29"/>
        <end position="78"/>
    </location>
</feature>
<name>A0A5K7YLV8_9BACT</name>
<feature type="region of interest" description="Disordered" evidence="1">
    <location>
        <begin position="1"/>
        <end position="86"/>
    </location>
</feature>
<sequence length="86" mass="9509">MHRPVKTPAGHCGRTFSGCIIDGNNSRDNQLHSEKMVEADIFFEKQVQRNDDKKGKGNGDPQKMDGRAKSRVSDEFLKKTGASCNG</sequence>
<evidence type="ECO:0000313" key="3">
    <source>
        <dbReference type="Proteomes" id="UP000427906"/>
    </source>
</evidence>
<gene>
    <name evidence="2" type="ORF">DSCA_31500</name>
</gene>
<reference evidence="2 3" key="1">
    <citation type="submission" date="2019-11" db="EMBL/GenBank/DDBJ databases">
        <title>Comparative genomics of hydrocarbon-degrading Desulfosarcina strains.</title>
        <authorList>
            <person name="Watanabe M."/>
            <person name="Kojima H."/>
            <person name="Fukui M."/>
        </authorList>
    </citation>
    <scope>NUCLEOTIDE SEQUENCE [LARGE SCALE GENOMIC DNA]</scope>
    <source>
        <strain evidence="2 3">PL12</strain>
    </source>
</reference>
<proteinExistence type="predicted"/>
<dbReference type="KEGG" id="dalk:DSCA_31500"/>
<protein>
    <submittedName>
        <fullName evidence="2">Uncharacterized protein</fullName>
    </submittedName>
</protein>
<accession>A0A5K7YLV8</accession>
<organism evidence="2 3">
    <name type="scientific">Desulfosarcina alkanivorans</name>
    <dbReference type="NCBI Taxonomy" id="571177"/>
    <lineage>
        <taxon>Bacteria</taxon>
        <taxon>Pseudomonadati</taxon>
        <taxon>Thermodesulfobacteriota</taxon>
        <taxon>Desulfobacteria</taxon>
        <taxon>Desulfobacterales</taxon>
        <taxon>Desulfosarcinaceae</taxon>
        <taxon>Desulfosarcina</taxon>
    </lineage>
</organism>
<dbReference type="EMBL" id="AP021874">
    <property type="protein sequence ID" value="BBO69220.1"/>
    <property type="molecule type" value="Genomic_DNA"/>
</dbReference>
<dbReference type="Proteomes" id="UP000427906">
    <property type="component" value="Chromosome"/>
</dbReference>
<evidence type="ECO:0000313" key="2">
    <source>
        <dbReference type="EMBL" id="BBO69220.1"/>
    </source>
</evidence>
<dbReference type="AlphaFoldDB" id="A0A5K7YLV8"/>
<evidence type="ECO:0000256" key="1">
    <source>
        <dbReference type="SAM" id="MobiDB-lite"/>
    </source>
</evidence>